<gene>
    <name evidence="2" type="ORF">BJ554DRAFT_2029</name>
</gene>
<dbReference type="AlphaFoldDB" id="A0A8H7ZRD3"/>
<keyword evidence="3" id="KW-1185">Reference proteome</keyword>
<feature type="non-terminal residue" evidence="2">
    <location>
        <position position="97"/>
    </location>
</feature>
<dbReference type="Proteomes" id="UP000673691">
    <property type="component" value="Unassembled WGS sequence"/>
</dbReference>
<protein>
    <submittedName>
        <fullName evidence="2">Uncharacterized protein</fullName>
    </submittedName>
</protein>
<sequence length="97" mass="10373">MIIGRQRKMGFSVAYLKAGSIRRATPETPETAGRTGRGGSHTAAHPRGRWRSPIAATGRQPNPNAAAAPLFLPVLLRSPPAARTFPFSPEKGERTNA</sequence>
<proteinExistence type="predicted"/>
<dbReference type="EMBL" id="JAEFCI010009362">
    <property type="protein sequence ID" value="KAG5457855.1"/>
    <property type="molecule type" value="Genomic_DNA"/>
</dbReference>
<name>A0A8H7ZRD3_9FUNG</name>
<reference evidence="2 3" key="1">
    <citation type="journal article" name="Sci. Rep.">
        <title>Genome-scale phylogenetic analyses confirm Olpidium as the closest living zoosporic fungus to the non-flagellated, terrestrial fungi.</title>
        <authorList>
            <person name="Chang Y."/>
            <person name="Rochon D."/>
            <person name="Sekimoto S."/>
            <person name="Wang Y."/>
            <person name="Chovatia M."/>
            <person name="Sandor L."/>
            <person name="Salamov A."/>
            <person name="Grigoriev I.V."/>
            <person name="Stajich J.E."/>
            <person name="Spatafora J.W."/>
        </authorList>
    </citation>
    <scope>NUCLEOTIDE SEQUENCE [LARGE SCALE GENOMIC DNA]</scope>
    <source>
        <strain evidence="2">S191</strain>
    </source>
</reference>
<evidence type="ECO:0000313" key="3">
    <source>
        <dbReference type="Proteomes" id="UP000673691"/>
    </source>
</evidence>
<evidence type="ECO:0000313" key="2">
    <source>
        <dbReference type="EMBL" id="KAG5457855.1"/>
    </source>
</evidence>
<accession>A0A8H7ZRD3</accession>
<feature type="region of interest" description="Disordered" evidence="1">
    <location>
        <begin position="22"/>
        <end position="65"/>
    </location>
</feature>
<evidence type="ECO:0000256" key="1">
    <source>
        <dbReference type="SAM" id="MobiDB-lite"/>
    </source>
</evidence>
<comment type="caution">
    <text evidence="2">The sequence shown here is derived from an EMBL/GenBank/DDBJ whole genome shotgun (WGS) entry which is preliminary data.</text>
</comment>
<organism evidence="2 3">
    <name type="scientific">Olpidium bornovanus</name>
    <dbReference type="NCBI Taxonomy" id="278681"/>
    <lineage>
        <taxon>Eukaryota</taxon>
        <taxon>Fungi</taxon>
        <taxon>Fungi incertae sedis</taxon>
        <taxon>Olpidiomycota</taxon>
        <taxon>Olpidiomycotina</taxon>
        <taxon>Olpidiomycetes</taxon>
        <taxon>Olpidiales</taxon>
        <taxon>Olpidiaceae</taxon>
        <taxon>Olpidium</taxon>
    </lineage>
</organism>